<evidence type="ECO:0000313" key="3">
    <source>
        <dbReference type="Proteomes" id="UP000215127"/>
    </source>
</evidence>
<dbReference type="Proteomes" id="UP000215127">
    <property type="component" value="Chromosome 1"/>
</dbReference>
<evidence type="ECO:0000256" key="1">
    <source>
        <dbReference type="SAM" id="SignalP"/>
    </source>
</evidence>
<accession>A0A1X7RHT3</accession>
<dbReference type="AlphaFoldDB" id="A0A1X7RHT3"/>
<organism evidence="2 3">
    <name type="scientific">Zymoseptoria tritici (strain ST99CH_3D7)</name>
    <dbReference type="NCBI Taxonomy" id="1276538"/>
    <lineage>
        <taxon>Eukaryota</taxon>
        <taxon>Fungi</taxon>
        <taxon>Dikarya</taxon>
        <taxon>Ascomycota</taxon>
        <taxon>Pezizomycotina</taxon>
        <taxon>Dothideomycetes</taxon>
        <taxon>Dothideomycetidae</taxon>
        <taxon>Mycosphaerellales</taxon>
        <taxon>Mycosphaerellaceae</taxon>
        <taxon>Zymoseptoria</taxon>
    </lineage>
</organism>
<proteinExistence type="predicted"/>
<sequence length="70" mass="7673">MKLSTFLYVAAFFTGQALATPKPFAEAEAEAMPIYDPEPNTRCEVWCGEELGCACSGYECKNNECVKSIP</sequence>
<gene>
    <name evidence="2" type="ORF">ZT3D7_G2135</name>
</gene>
<evidence type="ECO:0000313" key="2">
    <source>
        <dbReference type="EMBL" id="SMQ46988.1"/>
    </source>
</evidence>
<keyword evidence="1" id="KW-0732">Signal</keyword>
<feature type="signal peptide" evidence="1">
    <location>
        <begin position="1"/>
        <end position="19"/>
    </location>
</feature>
<name>A0A1X7RHT3_ZYMT9</name>
<reference evidence="2 3" key="1">
    <citation type="submission" date="2016-06" db="EMBL/GenBank/DDBJ databases">
        <authorList>
            <person name="Kjaerup R.B."/>
            <person name="Dalgaard T.S."/>
            <person name="Juul-Madsen H.R."/>
        </authorList>
    </citation>
    <scope>NUCLEOTIDE SEQUENCE [LARGE SCALE GENOMIC DNA]</scope>
</reference>
<dbReference type="EMBL" id="LT853692">
    <property type="protein sequence ID" value="SMQ46988.1"/>
    <property type="molecule type" value="Genomic_DNA"/>
</dbReference>
<protein>
    <submittedName>
        <fullName evidence="2">Uncharacterized protein</fullName>
    </submittedName>
</protein>
<feature type="chain" id="PRO_5013163471" evidence="1">
    <location>
        <begin position="20"/>
        <end position="70"/>
    </location>
</feature>
<keyword evidence="3" id="KW-1185">Reference proteome</keyword>